<dbReference type="SUPFAM" id="SSF54285">
    <property type="entry name" value="MoaD/ThiS"/>
    <property type="match status" value="1"/>
</dbReference>
<dbReference type="RefSeq" id="WP_011213846.1">
    <property type="nucleotide sequence ID" value="NZ_CP021268.1"/>
</dbReference>
<dbReference type="Gene3D" id="3.10.20.30">
    <property type="match status" value="1"/>
</dbReference>
<accession>A0A3A6VS50</accession>
<comment type="caution">
    <text evidence="1">The sequence shown here is derived from an EMBL/GenBank/DDBJ whole genome shotgun (WGS) entry which is preliminary data.</text>
</comment>
<dbReference type="InterPro" id="IPR010035">
    <property type="entry name" value="Thi_S"/>
</dbReference>
<name>A0A3A6VS50_LEGPN</name>
<dbReference type="PANTHER" id="PTHR34472">
    <property type="entry name" value="SULFUR CARRIER PROTEIN THIS"/>
    <property type="match status" value="1"/>
</dbReference>
<dbReference type="InterPro" id="IPR012675">
    <property type="entry name" value="Beta-grasp_dom_sf"/>
</dbReference>
<dbReference type="Pfam" id="PF02597">
    <property type="entry name" value="ThiS"/>
    <property type="match status" value="1"/>
</dbReference>
<evidence type="ECO:0000313" key="1">
    <source>
        <dbReference type="EMBL" id="RJY29385.1"/>
    </source>
</evidence>
<dbReference type="NCBIfam" id="TIGR01683">
    <property type="entry name" value="thiS"/>
    <property type="match status" value="1"/>
</dbReference>
<dbReference type="PANTHER" id="PTHR34472:SF1">
    <property type="entry name" value="SULFUR CARRIER PROTEIN THIS"/>
    <property type="match status" value="1"/>
</dbReference>
<dbReference type="EMBL" id="QWDR01000002">
    <property type="protein sequence ID" value="RJY29385.1"/>
    <property type="molecule type" value="Genomic_DNA"/>
</dbReference>
<organism evidence="1 2">
    <name type="scientific">Legionella pneumophila subsp. pneumophila</name>
    <dbReference type="NCBI Taxonomy" id="91891"/>
    <lineage>
        <taxon>Bacteria</taxon>
        <taxon>Pseudomonadati</taxon>
        <taxon>Pseudomonadota</taxon>
        <taxon>Gammaproteobacteria</taxon>
        <taxon>Legionellales</taxon>
        <taxon>Legionellaceae</taxon>
        <taxon>Legionella</taxon>
    </lineage>
</organism>
<gene>
    <name evidence="1" type="primary">thiS</name>
    <name evidence="1" type="ORF">D1H98_10130</name>
</gene>
<reference evidence="1 2" key="1">
    <citation type="submission" date="2018-08" db="EMBL/GenBank/DDBJ databases">
        <title>Genome Sequences of Legionella pneumophila subsp. pneumophila Isolates, Recovered from a Drinking Water System in a Large Builging.</title>
        <authorList>
            <person name="Gomez-Alvarez V."/>
            <person name="Boczek L."/>
            <person name="King D."/>
            <person name="Pemberton A."/>
            <person name="Pfaller S."/>
            <person name="Rodgers M."/>
            <person name="Santodomingo J."/>
            <person name="Revetta R."/>
        </authorList>
    </citation>
    <scope>NUCLEOTIDE SEQUENCE [LARGE SCALE GENOMIC DNA]</scope>
    <source>
        <strain evidence="1 2">L01C.1</strain>
    </source>
</reference>
<protein>
    <submittedName>
        <fullName evidence="1">Sulfur carrier protein ThiS</fullName>
    </submittedName>
</protein>
<dbReference type="AlphaFoldDB" id="A0A3A6VS50"/>
<dbReference type="InterPro" id="IPR003749">
    <property type="entry name" value="ThiS/MoaD-like"/>
</dbReference>
<proteinExistence type="predicted"/>
<dbReference type="InterPro" id="IPR016155">
    <property type="entry name" value="Mopterin_synth/thiamin_S_b"/>
</dbReference>
<evidence type="ECO:0000313" key="2">
    <source>
        <dbReference type="Proteomes" id="UP000277145"/>
    </source>
</evidence>
<dbReference type="CDD" id="cd00565">
    <property type="entry name" value="Ubl_ThiS"/>
    <property type="match status" value="1"/>
</dbReference>
<sequence length="67" mass="7786">MINVYFNDKIYKIQPSLSLRAFLKQLNYTQQHFAVAINNHHVPHKAYEATILQANDRVDILFPMQGG</sequence>
<dbReference type="Proteomes" id="UP000277145">
    <property type="component" value="Unassembled WGS sequence"/>
</dbReference>